<evidence type="ECO:0000256" key="10">
    <source>
        <dbReference type="ARBA" id="ARBA00022884"/>
    </source>
</evidence>
<sequence length="452" mass="51593">MKKEQNLLRSSALDLLVQIGEQGGFSHLAIDQMMKKHDLERRDGALLTEIVYGTLQRKLTLEYYLASFIQSKKKLDKWVKWLLYMSIYQMHYLEKVPDHAIIHESVEIAKKRGHKGIANFVNGVLRSVQRQGVPDLNQIEDEKVRLSVATSHPLWLVERWIKQYGYSVTEAMCHANMTNKQMAIRVQPLRTSREELVKILEEDGFQVRRSEVSDQGILIEAGNVLKHQAFEDHLFSIQDESSMLVAEVMELEEGMTVLDACSAPGGKTTHIAEKIEDNGTIYAYDLHAKKAKLVTKKAEQLGLQSIQADQADARELQEKHVTETFDRILIDAPCSGLGVLKSKPDIRYNKKESDIMKLAKIQKEILDEVAPLLKQDGKLVYSTCTVDKDENERVIAAFLEDHPDYQIDPLFFDHIPQMLRNKQGVSEFGLQIFPQDLSSDGFFITRMVKVAK</sequence>
<keyword evidence="7 14" id="KW-0489">Methyltransferase</keyword>
<dbReference type="PROSITE" id="PS01153">
    <property type="entry name" value="NOL1_NOP2_SUN"/>
    <property type="match status" value="1"/>
</dbReference>
<keyword evidence="8 14" id="KW-0808">Transferase</keyword>
<dbReference type="FunFam" id="3.40.50.150:FF:000022">
    <property type="entry name" value="Ribosomal RNA small subunit methyltransferase B"/>
    <property type="match status" value="1"/>
</dbReference>
<gene>
    <name evidence="16" type="primary">rsmB</name>
    <name evidence="16" type="ORF">F9U64_03490</name>
</gene>
<dbReference type="InterPro" id="IPR029063">
    <property type="entry name" value="SAM-dependent_MTases_sf"/>
</dbReference>
<dbReference type="SUPFAM" id="SSF53335">
    <property type="entry name" value="S-adenosyl-L-methionine-dependent methyltransferases"/>
    <property type="match status" value="1"/>
</dbReference>
<feature type="binding site" evidence="14">
    <location>
        <begin position="261"/>
        <end position="267"/>
    </location>
    <ligand>
        <name>S-adenosyl-L-methionine</name>
        <dbReference type="ChEBI" id="CHEBI:59789"/>
    </ligand>
</feature>
<dbReference type="PANTHER" id="PTHR22807">
    <property type="entry name" value="NOP2 YEAST -RELATED NOL1/NOP2/FMU SUN DOMAIN-CONTAINING"/>
    <property type="match status" value="1"/>
</dbReference>
<keyword evidence="10 14" id="KW-0694">RNA-binding</keyword>
<dbReference type="PRINTS" id="PR02008">
    <property type="entry name" value="RCMTFAMILY"/>
</dbReference>
<keyword evidence="9 14" id="KW-0949">S-adenosyl-L-methionine</keyword>
<dbReference type="SUPFAM" id="SSF48013">
    <property type="entry name" value="NusB-like"/>
    <property type="match status" value="1"/>
</dbReference>
<evidence type="ECO:0000313" key="17">
    <source>
        <dbReference type="Proteomes" id="UP000480246"/>
    </source>
</evidence>
<comment type="similarity">
    <text evidence="3 14">Belongs to the class I-like SAM-binding methyltransferase superfamily. RsmB/NOP family.</text>
</comment>
<keyword evidence="17" id="KW-1185">Reference proteome</keyword>
<dbReference type="Pfam" id="PF01189">
    <property type="entry name" value="Methyltr_RsmB-F"/>
    <property type="match status" value="1"/>
</dbReference>
<dbReference type="PROSITE" id="PS51686">
    <property type="entry name" value="SAM_MT_RSMB_NOP"/>
    <property type="match status" value="1"/>
</dbReference>
<dbReference type="Gene3D" id="1.10.940.10">
    <property type="entry name" value="NusB-like"/>
    <property type="match status" value="1"/>
</dbReference>
<keyword evidence="6" id="KW-0698">rRNA processing</keyword>
<protein>
    <recommendedName>
        <fullName evidence="4">16S rRNA (cytosine(967)-C(5))-methyltransferase</fullName>
        <ecNumber evidence="4">2.1.1.176</ecNumber>
    </recommendedName>
    <alternativeName>
        <fullName evidence="11">16S rRNA m5C967 methyltransferase</fullName>
    </alternativeName>
    <alternativeName>
        <fullName evidence="12">rRNA (cytosine-C(5)-)-methyltransferase RsmB</fullName>
    </alternativeName>
</protein>
<dbReference type="InterPro" id="IPR054728">
    <property type="entry name" value="RsmB-like_ferredoxin"/>
</dbReference>
<evidence type="ECO:0000256" key="3">
    <source>
        <dbReference type="ARBA" id="ARBA00007494"/>
    </source>
</evidence>
<dbReference type="FunFam" id="1.10.940.10:FF:000006">
    <property type="entry name" value="16S rRNA (Cytosine(967)-C(5))-methyltransferase RsmB"/>
    <property type="match status" value="1"/>
</dbReference>
<evidence type="ECO:0000256" key="7">
    <source>
        <dbReference type="ARBA" id="ARBA00022603"/>
    </source>
</evidence>
<dbReference type="Proteomes" id="UP000480246">
    <property type="component" value="Unassembled WGS sequence"/>
</dbReference>
<dbReference type="GO" id="GO:0003723">
    <property type="term" value="F:RNA binding"/>
    <property type="evidence" value="ECO:0007669"/>
    <property type="project" value="UniProtKB-UniRule"/>
</dbReference>
<dbReference type="InterPro" id="IPR006027">
    <property type="entry name" value="NusB_RsmB_TIM44"/>
</dbReference>
<evidence type="ECO:0000256" key="14">
    <source>
        <dbReference type="PROSITE-ProRule" id="PRU01023"/>
    </source>
</evidence>
<dbReference type="GO" id="GO:0006355">
    <property type="term" value="P:regulation of DNA-templated transcription"/>
    <property type="evidence" value="ECO:0007669"/>
    <property type="project" value="InterPro"/>
</dbReference>
<dbReference type="NCBIfam" id="TIGR00563">
    <property type="entry name" value="rsmB"/>
    <property type="match status" value="1"/>
</dbReference>
<dbReference type="InterPro" id="IPR004573">
    <property type="entry name" value="rRNA_ssu_MeTfrase_B"/>
</dbReference>
<evidence type="ECO:0000256" key="1">
    <source>
        <dbReference type="ARBA" id="ARBA00002724"/>
    </source>
</evidence>
<feature type="binding site" evidence="14">
    <location>
        <position position="312"/>
    </location>
    <ligand>
        <name>S-adenosyl-L-methionine</name>
        <dbReference type="ChEBI" id="CHEBI:59789"/>
    </ligand>
</feature>
<feature type="binding site" evidence="14">
    <location>
        <position position="331"/>
    </location>
    <ligand>
        <name>S-adenosyl-L-methionine</name>
        <dbReference type="ChEBI" id="CHEBI:59789"/>
    </ligand>
</feature>
<evidence type="ECO:0000256" key="13">
    <source>
        <dbReference type="ARBA" id="ARBA00047283"/>
    </source>
</evidence>
<organism evidence="16 17">
    <name type="scientific">Gracilibacillus oryzae</name>
    <dbReference type="NCBI Taxonomy" id="1672701"/>
    <lineage>
        <taxon>Bacteria</taxon>
        <taxon>Bacillati</taxon>
        <taxon>Bacillota</taxon>
        <taxon>Bacilli</taxon>
        <taxon>Bacillales</taxon>
        <taxon>Bacillaceae</taxon>
        <taxon>Gracilibacillus</taxon>
    </lineage>
</organism>
<dbReference type="Gene3D" id="3.40.50.150">
    <property type="entry name" value="Vaccinia Virus protein VP39"/>
    <property type="match status" value="1"/>
</dbReference>
<comment type="function">
    <text evidence="1">Specifically methylates the cytosine at position 967 (m5C967) of 16S rRNA.</text>
</comment>
<dbReference type="InterPro" id="IPR049560">
    <property type="entry name" value="MeTrfase_RsmB-F_NOP2_cat"/>
</dbReference>
<proteinExistence type="inferred from homology"/>
<keyword evidence="5" id="KW-0963">Cytoplasm</keyword>
<comment type="caution">
    <text evidence="16">The sequence shown here is derived from an EMBL/GenBank/DDBJ whole genome shotgun (WGS) entry which is preliminary data.</text>
</comment>
<evidence type="ECO:0000256" key="12">
    <source>
        <dbReference type="ARBA" id="ARBA00031088"/>
    </source>
</evidence>
<evidence type="ECO:0000256" key="11">
    <source>
        <dbReference type="ARBA" id="ARBA00030399"/>
    </source>
</evidence>
<reference evidence="16 17" key="1">
    <citation type="submission" date="2019-10" db="EMBL/GenBank/DDBJ databases">
        <title>Gracilibacillus sp. nov. isolated from rice seeds.</title>
        <authorList>
            <person name="He S."/>
        </authorList>
    </citation>
    <scope>NUCLEOTIDE SEQUENCE [LARGE SCALE GENOMIC DNA]</scope>
    <source>
        <strain evidence="16 17">TD8</strain>
    </source>
</reference>
<dbReference type="InterPro" id="IPR018314">
    <property type="entry name" value="RsmB/NOL1/NOP2-like_CS"/>
</dbReference>
<accession>A0A7C8KW16</accession>
<dbReference type="Gene3D" id="3.30.70.1170">
    <property type="entry name" value="Sun protein, domain 3"/>
    <property type="match status" value="1"/>
</dbReference>
<comment type="catalytic activity">
    <reaction evidence="13">
        <text>cytidine(967) in 16S rRNA + S-adenosyl-L-methionine = 5-methylcytidine(967) in 16S rRNA + S-adenosyl-L-homocysteine + H(+)</text>
        <dbReference type="Rhea" id="RHEA:42748"/>
        <dbReference type="Rhea" id="RHEA-COMP:10219"/>
        <dbReference type="Rhea" id="RHEA-COMP:10220"/>
        <dbReference type="ChEBI" id="CHEBI:15378"/>
        <dbReference type="ChEBI" id="CHEBI:57856"/>
        <dbReference type="ChEBI" id="CHEBI:59789"/>
        <dbReference type="ChEBI" id="CHEBI:74483"/>
        <dbReference type="ChEBI" id="CHEBI:82748"/>
        <dbReference type="EC" id="2.1.1.176"/>
    </reaction>
</comment>
<evidence type="ECO:0000256" key="5">
    <source>
        <dbReference type="ARBA" id="ARBA00022490"/>
    </source>
</evidence>
<dbReference type="EMBL" id="WEID01000015">
    <property type="protein sequence ID" value="KAB8138691.1"/>
    <property type="molecule type" value="Genomic_DNA"/>
</dbReference>
<feature type="active site" description="Nucleophile" evidence="14">
    <location>
        <position position="384"/>
    </location>
</feature>
<feature type="binding site" evidence="14">
    <location>
        <position position="285"/>
    </location>
    <ligand>
        <name>S-adenosyl-L-methionine</name>
        <dbReference type="ChEBI" id="CHEBI:59789"/>
    </ligand>
</feature>
<evidence type="ECO:0000256" key="9">
    <source>
        <dbReference type="ARBA" id="ARBA00022691"/>
    </source>
</evidence>
<dbReference type="InterPro" id="IPR035926">
    <property type="entry name" value="NusB-like_sf"/>
</dbReference>
<dbReference type="PANTHER" id="PTHR22807:SF53">
    <property type="entry name" value="RIBOSOMAL RNA SMALL SUBUNIT METHYLTRANSFERASE B-RELATED"/>
    <property type="match status" value="1"/>
</dbReference>
<dbReference type="InterPro" id="IPR001678">
    <property type="entry name" value="MeTrfase_RsmB-F_NOP2_dom"/>
</dbReference>
<dbReference type="GO" id="GO:0005737">
    <property type="term" value="C:cytoplasm"/>
    <property type="evidence" value="ECO:0007669"/>
    <property type="project" value="UniProtKB-SubCell"/>
</dbReference>
<evidence type="ECO:0000313" key="16">
    <source>
        <dbReference type="EMBL" id="KAB8138691.1"/>
    </source>
</evidence>
<evidence type="ECO:0000259" key="15">
    <source>
        <dbReference type="PROSITE" id="PS51686"/>
    </source>
</evidence>
<name>A0A7C8KW16_9BACI</name>
<evidence type="ECO:0000256" key="6">
    <source>
        <dbReference type="ARBA" id="ARBA00022552"/>
    </source>
</evidence>
<dbReference type="Pfam" id="PF01029">
    <property type="entry name" value="NusB"/>
    <property type="match status" value="1"/>
</dbReference>
<feature type="domain" description="SAM-dependent MTase RsmB/NOP-type" evidence="15">
    <location>
        <begin position="172"/>
        <end position="450"/>
    </location>
</feature>
<comment type="subcellular location">
    <subcellularLocation>
        <location evidence="2">Cytoplasm</location>
    </subcellularLocation>
</comment>
<evidence type="ECO:0000256" key="2">
    <source>
        <dbReference type="ARBA" id="ARBA00004496"/>
    </source>
</evidence>
<dbReference type="GO" id="GO:0008649">
    <property type="term" value="F:rRNA methyltransferase activity"/>
    <property type="evidence" value="ECO:0007669"/>
    <property type="project" value="InterPro"/>
</dbReference>
<evidence type="ECO:0000256" key="8">
    <source>
        <dbReference type="ARBA" id="ARBA00022679"/>
    </source>
</evidence>
<dbReference type="NCBIfam" id="NF011494">
    <property type="entry name" value="PRK14902.1"/>
    <property type="match status" value="1"/>
</dbReference>
<dbReference type="Pfam" id="PF22458">
    <property type="entry name" value="RsmF-B_ferredox"/>
    <property type="match status" value="1"/>
</dbReference>
<dbReference type="InterPro" id="IPR023267">
    <property type="entry name" value="RCMT"/>
</dbReference>
<dbReference type="OrthoDB" id="9810297at2"/>
<dbReference type="AlphaFoldDB" id="A0A7C8KW16"/>
<dbReference type="EC" id="2.1.1.176" evidence="4"/>
<dbReference type="FunFam" id="3.30.70.1170:FF:000003">
    <property type="entry name" value="16S rRNA (Cytosine(967)-C(5))-methyltransferase RsmB"/>
    <property type="match status" value="1"/>
</dbReference>
<dbReference type="RefSeq" id="WP_153401622.1">
    <property type="nucleotide sequence ID" value="NZ_ML762425.1"/>
</dbReference>
<evidence type="ECO:0000256" key="4">
    <source>
        <dbReference type="ARBA" id="ARBA00012140"/>
    </source>
</evidence>
<dbReference type="CDD" id="cd02440">
    <property type="entry name" value="AdoMet_MTases"/>
    <property type="match status" value="1"/>
</dbReference>